<sequence length="99" mass="11336">MSESVVEIGSVQLKIGDVEKFWVDHESGKDRASRLYYQENNYLGSVFELLVAGVVNYFLARKNRNSSAKKYLHIKAGKNEYCFSEDEVNINEVLGKLKK</sequence>
<evidence type="ECO:0000256" key="1">
    <source>
        <dbReference type="SAM" id="Phobius"/>
    </source>
</evidence>
<gene>
    <name evidence="2" type="ORF">JMJ54_18695</name>
</gene>
<keyword evidence="1" id="KW-0812">Transmembrane</keyword>
<comment type="caution">
    <text evidence="2">The sequence shown here is derived from an EMBL/GenBank/DDBJ whole genome shotgun (WGS) entry which is preliminary data.</text>
</comment>
<keyword evidence="3" id="KW-1185">Reference proteome</keyword>
<dbReference type="Proteomes" id="UP000809431">
    <property type="component" value="Unassembled WGS sequence"/>
</dbReference>
<dbReference type="EMBL" id="JAESND010000016">
    <property type="protein sequence ID" value="MBM3117868.1"/>
    <property type="molecule type" value="Genomic_DNA"/>
</dbReference>
<feature type="transmembrane region" description="Helical" evidence="1">
    <location>
        <begin position="42"/>
        <end position="60"/>
    </location>
</feature>
<accession>A0ABS2BQM1</accession>
<reference evidence="2 3" key="1">
    <citation type="submission" date="2021-01" db="EMBL/GenBank/DDBJ databases">
        <title>Draft Genome Sequence and Polyhydroxyalkanoate Biosynthetic Potential of Jeongeupia naejangsanensis Type Strain DSM 24253.</title>
        <authorList>
            <person name="Turrini P."/>
            <person name="Artuso I."/>
            <person name="Lugli G.A."/>
            <person name="Frangipani E."/>
            <person name="Ventura M."/>
            <person name="Visca P."/>
        </authorList>
    </citation>
    <scope>NUCLEOTIDE SEQUENCE [LARGE SCALE GENOMIC DNA]</scope>
    <source>
        <strain evidence="2 3">DSM 24253</strain>
    </source>
</reference>
<evidence type="ECO:0000313" key="2">
    <source>
        <dbReference type="EMBL" id="MBM3117868.1"/>
    </source>
</evidence>
<name>A0ABS2BQM1_9NEIS</name>
<proteinExistence type="predicted"/>
<protein>
    <submittedName>
        <fullName evidence="2">Uncharacterized protein</fullName>
    </submittedName>
</protein>
<evidence type="ECO:0000313" key="3">
    <source>
        <dbReference type="Proteomes" id="UP000809431"/>
    </source>
</evidence>
<dbReference type="RefSeq" id="WP_203540046.1">
    <property type="nucleotide sequence ID" value="NZ_JAESND010000016.1"/>
</dbReference>
<keyword evidence="1" id="KW-0472">Membrane</keyword>
<keyword evidence="1" id="KW-1133">Transmembrane helix</keyword>
<organism evidence="2 3">
    <name type="scientific">Jeongeupia naejangsanensis</name>
    <dbReference type="NCBI Taxonomy" id="613195"/>
    <lineage>
        <taxon>Bacteria</taxon>
        <taxon>Pseudomonadati</taxon>
        <taxon>Pseudomonadota</taxon>
        <taxon>Betaproteobacteria</taxon>
        <taxon>Neisseriales</taxon>
        <taxon>Chitinibacteraceae</taxon>
        <taxon>Jeongeupia</taxon>
    </lineage>
</organism>